<organism evidence="1 2">
    <name type="scientific">Candidatus Nitronauta litoralis</name>
    <dbReference type="NCBI Taxonomy" id="2705533"/>
    <lineage>
        <taxon>Bacteria</taxon>
        <taxon>Pseudomonadati</taxon>
        <taxon>Nitrospinota/Tectimicrobiota group</taxon>
        <taxon>Nitrospinota</taxon>
        <taxon>Nitrospinia</taxon>
        <taxon>Nitrospinales</taxon>
        <taxon>Nitrospinaceae</taxon>
        <taxon>Candidatus Nitronauta</taxon>
    </lineage>
</organism>
<dbReference type="EMBL" id="CP048685">
    <property type="protein sequence ID" value="QPJ61002.1"/>
    <property type="molecule type" value="Genomic_DNA"/>
</dbReference>
<dbReference type="AlphaFoldDB" id="A0A7T0BUE7"/>
<name>A0A7T0BUE7_9BACT</name>
<reference evidence="1 2" key="1">
    <citation type="submission" date="2020-02" db="EMBL/GenBank/DDBJ databases">
        <title>Genomic and physiological characterization of two novel Nitrospinaceae genera.</title>
        <authorList>
            <person name="Mueller A.J."/>
            <person name="Jung M.-Y."/>
            <person name="Strachan C.R."/>
            <person name="Herbold C.W."/>
            <person name="Kirkegaard R.H."/>
            <person name="Daims H."/>
        </authorList>
    </citation>
    <scope>NUCLEOTIDE SEQUENCE [LARGE SCALE GENOMIC DNA]</scope>
    <source>
        <strain evidence="1">EB</strain>
    </source>
</reference>
<dbReference type="KEGG" id="nli:G3M70_03490"/>
<proteinExistence type="predicted"/>
<sequence length="93" mass="10280">MIAQIEPDKSKEVVENLGGKEVARKITQKEAEIRVEEARVIAEAQKIINTTLTEQYLQHEAIQAQLKMADSPNHTTVYIPSGTNGIPVVKVAK</sequence>
<evidence type="ECO:0000313" key="2">
    <source>
        <dbReference type="Proteomes" id="UP000594688"/>
    </source>
</evidence>
<gene>
    <name evidence="1" type="ORF">G3M70_03490</name>
</gene>
<accession>A0A7T0BUE7</accession>
<dbReference type="Proteomes" id="UP000594688">
    <property type="component" value="Chromosome"/>
</dbReference>
<evidence type="ECO:0000313" key="1">
    <source>
        <dbReference type="EMBL" id="QPJ61002.1"/>
    </source>
</evidence>
<protein>
    <recommendedName>
        <fullName evidence="3">Band 7 domain-containing protein</fullName>
    </recommendedName>
</protein>
<evidence type="ECO:0008006" key="3">
    <source>
        <dbReference type="Google" id="ProtNLM"/>
    </source>
</evidence>